<evidence type="ECO:0000313" key="7">
    <source>
        <dbReference type="EMBL" id="ORX72876.1"/>
    </source>
</evidence>
<dbReference type="InterPro" id="IPR029052">
    <property type="entry name" value="Metallo-depent_PP-like"/>
</dbReference>
<evidence type="ECO:0000256" key="5">
    <source>
        <dbReference type="SAM" id="Phobius"/>
    </source>
</evidence>
<dbReference type="SUPFAM" id="SSF56300">
    <property type="entry name" value="Metallo-dependent phosphatases"/>
    <property type="match status" value="1"/>
</dbReference>
<dbReference type="STRING" id="61395.A0A1Y1WI21"/>
<sequence length="437" mass="49253">MALKGVLRRLATAYTVVLAIVNLYFSNYARLHALLHPRSDIRFNLYGDPQIEGDAKLKREPTTGKYDLLFNDYYLRHVYKSTINAFNPQYVMTMGDIFSCQWVSREEYYKRLHRFKWISYQEDELNNTIPNSHIHYTMAGNHDIGYGEETEAYHIARYTNNFGPLNLDFYVSAKEDRPLHHVAILNAMNLDRSRNDEYRAEVWDFVHKLAADRRENPEIPLLLFLHIPLSKPDGVCIDKAATKYVDGFVSYQDFLSPATSAFLLHCLKPTFVFNGHDHRGCVAAHRVAESPALAIELIGSGSVKNVTAIDEFCQLTPEELGAHQDVLDKAMAGTMTAAMEFDEASGPWSAIEVTVRASMGELDGVAGIFDLTVDEEGPGTVGIAAQSDRRNVAARANGFRYQYREVALGNHLVIRILLITDAISVLVLSALFVILRN</sequence>
<evidence type="ECO:0000259" key="6">
    <source>
        <dbReference type="Pfam" id="PF00149"/>
    </source>
</evidence>
<evidence type="ECO:0000256" key="4">
    <source>
        <dbReference type="ARBA" id="ARBA00023136"/>
    </source>
</evidence>
<protein>
    <recommendedName>
        <fullName evidence="6">Calcineurin-like phosphoesterase domain-containing protein</fullName>
    </recommendedName>
</protein>
<keyword evidence="2 5" id="KW-0812">Transmembrane</keyword>
<gene>
    <name evidence="7" type="ORF">DL89DRAFT_265058</name>
</gene>
<dbReference type="GeneID" id="63803146"/>
<dbReference type="Gene3D" id="3.60.21.10">
    <property type="match status" value="1"/>
</dbReference>
<dbReference type="PANTHER" id="PTHR13315:SF1">
    <property type="entry name" value="PROTEIN TED1"/>
    <property type="match status" value="1"/>
</dbReference>
<dbReference type="OrthoDB" id="9984693at2759"/>
<dbReference type="GO" id="GO:0005783">
    <property type="term" value="C:endoplasmic reticulum"/>
    <property type="evidence" value="ECO:0007669"/>
    <property type="project" value="TreeGrafter"/>
</dbReference>
<comment type="caution">
    <text evidence="7">The sequence shown here is derived from an EMBL/GenBank/DDBJ whole genome shotgun (WGS) entry which is preliminary data.</text>
</comment>
<evidence type="ECO:0000256" key="1">
    <source>
        <dbReference type="ARBA" id="ARBA00004141"/>
    </source>
</evidence>
<organism evidence="7 8">
    <name type="scientific">Linderina pennispora</name>
    <dbReference type="NCBI Taxonomy" id="61395"/>
    <lineage>
        <taxon>Eukaryota</taxon>
        <taxon>Fungi</taxon>
        <taxon>Fungi incertae sedis</taxon>
        <taxon>Zoopagomycota</taxon>
        <taxon>Kickxellomycotina</taxon>
        <taxon>Kickxellomycetes</taxon>
        <taxon>Kickxellales</taxon>
        <taxon>Kickxellaceae</taxon>
        <taxon>Linderina</taxon>
    </lineage>
</organism>
<dbReference type="InterPro" id="IPR033308">
    <property type="entry name" value="PGAP5/Cdc1/Ted1"/>
</dbReference>
<reference evidence="7 8" key="1">
    <citation type="submission" date="2016-07" db="EMBL/GenBank/DDBJ databases">
        <title>Pervasive Adenine N6-methylation of Active Genes in Fungi.</title>
        <authorList>
            <consortium name="DOE Joint Genome Institute"/>
            <person name="Mondo S.J."/>
            <person name="Dannebaum R.O."/>
            <person name="Kuo R.C."/>
            <person name="Labutti K."/>
            <person name="Haridas S."/>
            <person name="Kuo A."/>
            <person name="Salamov A."/>
            <person name="Ahrendt S.R."/>
            <person name="Lipzen A."/>
            <person name="Sullivan W."/>
            <person name="Andreopoulos W.B."/>
            <person name="Clum A."/>
            <person name="Lindquist E."/>
            <person name="Daum C."/>
            <person name="Ramamoorthy G.K."/>
            <person name="Gryganskyi A."/>
            <person name="Culley D."/>
            <person name="Magnuson J.K."/>
            <person name="James T.Y."/>
            <person name="O'Malley M.A."/>
            <person name="Stajich J.E."/>
            <person name="Spatafora J.W."/>
            <person name="Visel A."/>
            <person name="Grigoriev I.V."/>
        </authorList>
    </citation>
    <scope>NUCLEOTIDE SEQUENCE [LARGE SCALE GENOMIC DNA]</scope>
    <source>
        <strain evidence="7 8">ATCC 12442</strain>
    </source>
</reference>
<keyword evidence="4 5" id="KW-0472">Membrane</keyword>
<evidence type="ECO:0000256" key="3">
    <source>
        <dbReference type="ARBA" id="ARBA00022989"/>
    </source>
</evidence>
<comment type="subcellular location">
    <subcellularLocation>
        <location evidence="1">Membrane</location>
        <topology evidence="1">Multi-pass membrane protein</topology>
    </subcellularLocation>
</comment>
<accession>A0A1Y1WI21</accession>
<dbReference type="EMBL" id="MCFD01000002">
    <property type="protein sequence ID" value="ORX72876.1"/>
    <property type="molecule type" value="Genomic_DNA"/>
</dbReference>
<keyword evidence="8" id="KW-1185">Reference proteome</keyword>
<feature type="domain" description="Calcineurin-like phosphoesterase" evidence="6">
    <location>
        <begin position="70"/>
        <end position="279"/>
    </location>
</feature>
<dbReference type="InterPro" id="IPR004843">
    <property type="entry name" value="Calcineurin-like_PHP"/>
</dbReference>
<evidence type="ECO:0000256" key="2">
    <source>
        <dbReference type="ARBA" id="ARBA00022692"/>
    </source>
</evidence>
<dbReference type="GO" id="GO:0006506">
    <property type="term" value="P:GPI anchor biosynthetic process"/>
    <property type="evidence" value="ECO:0007669"/>
    <property type="project" value="InterPro"/>
</dbReference>
<keyword evidence="3 5" id="KW-1133">Transmembrane helix</keyword>
<evidence type="ECO:0000313" key="8">
    <source>
        <dbReference type="Proteomes" id="UP000193922"/>
    </source>
</evidence>
<dbReference type="AlphaFoldDB" id="A0A1Y1WI21"/>
<dbReference type="GO" id="GO:0016020">
    <property type="term" value="C:membrane"/>
    <property type="evidence" value="ECO:0007669"/>
    <property type="project" value="GOC"/>
</dbReference>
<dbReference type="RefSeq" id="XP_040746216.1">
    <property type="nucleotide sequence ID" value="XM_040886498.1"/>
</dbReference>
<name>A0A1Y1WI21_9FUNG</name>
<dbReference type="PANTHER" id="PTHR13315">
    <property type="entry name" value="METALLO PHOSPHOESTERASE RELATED"/>
    <property type="match status" value="1"/>
</dbReference>
<dbReference type="Pfam" id="PF00149">
    <property type="entry name" value="Metallophos"/>
    <property type="match status" value="1"/>
</dbReference>
<dbReference type="Proteomes" id="UP000193922">
    <property type="component" value="Unassembled WGS sequence"/>
</dbReference>
<feature type="transmembrane region" description="Helical" evidence="5">
    <location>
        <begin position="412"/>
        <end position="435"/>
    </location>
</feature>
<proteinExistence type="predicted"/>